<proteinExistence type="predicted"/>
<evidence type="ECO:0000313" key="2">
    <source>
        <dbReference type="Proteomes" id="UP000324091"/>
    </source>
</evidence>
<gene>
    <name evidence="1" type="ORF">D4764_11G0001250</name>
</gene>
<protein>
    <submittedName>
        <fullName evidence="1">Type I inositol 1,4,5-trisphosphate 5-phosphatase</fullName>
    </submittedName>
</protein>
<dbReference type="EMBL" id="RHFK02000003">
    <property type="protein sequence ID" value="TWW78004.1"/>
    <property type="molecule type" value="Genomic_DNA"/>
</dbReference>
<accession>A0A5C6PDZ2</accession>
<dbReference type="AlphaFoldDB" id="A0A5C6PDZ2"/>
<reference evidence="1 2" key="1">
    <citation type="submission" date="2019-04" db="EMBL/GenBank/DDBJ databases">
        <title>Chromosome genome assembly for Takifugu flavidus.</title>
        <authorList>
            <person name="Xiao S."/>
        </authorList>
    </citation>
    <scope>NUCLEOTIDE SEQUENCE [LARGE SCALE GENOMIC DNA]</scope>
    <source>
        <strain evidence="1">HTHZ2018</strain>
        <tissue evidence="1">Muscle</tissue>
    </source>
</reference>
<comment type="caution">
    <text evidence="1">The sequence shown here is derived from an EMBL/GenBank/DDBJ whole genome shotgun (WGS) entry which is preliminary data.</text>
</comment>
<dbReference type="Proteomes" id="UP000324091">
    <property type="component" value="Chromosome 11"/>
</dbReference>
<name>A0A5C6PDZ2_9TELE</name>
<organism evidence="1 2">
    <name type="scientific">Takifugu flavidus</name>
    <name type="common">sansaifugu</name>
    <dbReference type="NCBI Taxonomy" id="433684"/>
    <lineage>
        <taxon>Eukaryota</taxon>
        <taxon>Metazoa</taxon>
        <taxon>Chordata</taxon>
        <taxon>Craniata</taxon>
        <taxon>Vertebrata</taxon>
        <taxon>Euteleostomi</taxon>
        <taxon>Actinopterygii</taxon>
        <taxon>Neopterygii</taxon>
        <taxon>Teleostei</taxon>
        <taxon>Neoteleostei</taxon>
        <taxon>Acanthomorphata</taxon>
        <taxon>Eupercaria</taxon>
        <taxon>Tetraodontiformes</taxon>
        <taxon>Tetradontoidea</taxon>
        <taxon>Tetraodontidae</taxon>
        <taxon>Takifugu</taxon>
    </lineage>
</organism>
<sequence>MSALGNHHVNRALPSDLLPMLWSSRQNRQAVALWPTGTEGLWVRGHRREMVEVALEDGRMFACQLMCSSCAHVPSSLPRITDQRYEKVPYFVFGDFNFRLDSKRVIEVSFFDCPLASA</sequence>
<keyword evidence="2" id="KW-1185">Reference proteome</keyword>
<evidence type="ECO:0000313" key="1">
    <source>
        <dbReference type="EMBL" id="TWW78004.1"/>
    </source>
</evidence>